<evidence type="ECO:0000256" key="2">
    <source>
        <dbReference type="ARBA" id="ARBA00022857"/>
    </source>
</evidence>
<dbReference type="InterPro" id="IPR028939">
    <property type="entry name" value="P5C_Rdtase_cat_N"/>
</dbReference>
<dbReference type="EMBL" id="CAEZVE010000024">
    <property type="protein sequence ID" value="CAB4616953.1"/>
    <property type="molecule type" value="Genomic_DNA"/>
</dbReference>
<evidence type="ECO:0000256" key="1">
    <source>
        <dbReference type="ARBA" id="ARBA00005525"/>
    </source>
</evidence>
<feature type="domain" description="Pyrroline-5-carboxylate reductase dimerisation" evidence="5">
    <location>
        <begin position="168"/>
        <end position="272"/>
    </location>
</feature>
<dbReference type="FunFam" id="1.10.3730.10:FF:000001">
    <property type="entry name" value="Pyrroline-5-carboxylate reductase"/>
    <property type="match status" value="1"/>
</dbReference>
<dbReference type="NCBIfam" id="TIGR00112">
    <property type="entry name" value="proC"/>
    <property type="match status" value="1"/>
</dbReference>
<gene>
    <name evidence="6" type="ORF">UFOPK1931_00237</name>
</gene>
<dbReference type="AlphaFoldDB" id="A0A6J6HWK0"/>
<evidence type="ECO:0000313" key="6">
    <source>
        <dbReference type="EMBL" id="CAB4616953.1"/>
    </source>
</evidence>
<evidence type="ECO:0000259" key="5">
    <source>
        <dbReference type="Pfam" id="PF14748"/>
    </source>
</evidence>
<accession>A0A6J6HWK0</accession>
<sequence length="276" mass="28184">MENNKIAVIGAGSMGGAILSGLIAAGTAADSITASTATTQSAKSLSDKFGIKSFALDASPSANSDASHGADILLIAVKPAKVLATLEQIKSSVKDGALVISVAAGVTTESMEQAIGSKASVIRAMPNTPSIVGHGVTGIAKGKSANDNQLALAKDLFETVGQVIVVEEEKINALSTISGSGPAYVFYFAEKLMTAAKKMGFSEKEANLMVRATFLGSATLLAASSDSPETLRAQVTSPNGTTMQATARFDEADLEKVFIEATEAALARAIELGKNK</sequence>
<feature type="domain" description="Pyrroline-5-carboxylate reductase catalytic N-terminal" evidence="4">
    <location>
        <begin position="5"/>
        <end position="105"/>
    </location>
</feature>
<comment type="similarity">
    <text evidence="1">Belongs to the pyrroline-5-carboxylate reductase family.</text>
</comment>
<dbReference type="SUPFAM" id="SSF51735">
    <property type="entry name" value="NAD(P)-binding Rossmann-fold domains"/>
    <property type="match status" value="1"/>
</dbReference>
<dbReference type="InterPro" id="IPR036291">
    <property type="entry name" value="NAD(P)-bd_dom_sf"/>
</dbReference>
<dbReference type="InterPro" id="IPR029036">
    <property type="entry name" value="P5CR_dimer"/>
</dbReference>
<dbReference type="HAMAP" id="MF_01925">
    <property type="entry name" value="P5C_reductase"/>
    <property type="match status" value="1"/>
</dbReference>
<dbReference type="Gene3D" id="1.10.3730.10">
    <property type="entry name" value="ProC C-terminal domain-like"/>
    <property type="match status" value="1"/>
</dbReference>
<dbReference type="GO" id="GO:0055129">
    <property type="term" value="P:L-proline biosynthetic process"/>
    <property type="evidence" value="ECO:0007669"/>
    <property type="project" value="TreeGrafter"/>
</dbReference>
<dbReference type="PANTHER" id="PTHR11645">
    <property type="entry name" value="PYRROLINE-5-CARBOXYLATE REDUCTASE"/>
    <property type="match status" value="1"/>
</dbReference>
<organism evidence="6">
    <name type="scientific">freshwater metagenome</name>
    <dbReference type="NCBI Taxonomy" id="449393"/>
    <lineage>
        <taxon>unclassified sequences</taxon>
        <taxon>metagenomes</taxon>
        <taxon>ecological metagenomes</taxon>
    </lineage>
</organism>
<name>A0A6J6HWK0_9ZZZZ</name>
<keyword evidence="2" id="KW-0521">NADP</keyword>
<dbReference type="SUPFAM" id="SSF48179">
    <property type="entry name" value="6-phosphogluconate dehydrogenase C-terminal domain-like"/>
    <property type="match status" value="1"/>
</dbReference>
<dbReference type="Gene3D" id="3.40.50.720">
    <property type="entry name" value="NAD(P)-binding Rossmann-like Domain"/>
    <property type="match status" value="1"/>
</dbReference>
<reference evidence="6" key="1">
    <citation type="submission" date="2020-05" db="EMBL/GenBank/DDBJ databases">
        <authorList>
            <person name="Chiriac C."/>
            <person name="Salcher M."/>
            <person name="Ghai R."/>
            <person name="Kavagutti S V."/>
        </authorList>
    </citation>
    <scope>NUCLEOTIDE SEQUENCE</scope>
</reference>
<proteinExistence type="inferred from homology"/>
<dbReference type="Pfam" id="PF03807">
    <property type="entry name" value="F420_oxidored"/>
    <property type="match status" value="1"/>
</dbReference>
<dbReference type="GO" id="GO:0004735">
    <property type="term" value="F:pyrroline-5-carboxylate reductase activity"/>
    <property type="evidence" value="ECO:0007669"/>
    <property type="project" value="InterPro"/>
</dbReference>
<dbReference type="InterPro" id="IPR008927">
    <property type="entry name" value="6-PGluconate_DH-like_C_sf"/>
</dbReference>
<dbReference type="InterPro" id="IPR000304">
    <property type="entry name" value="Pyrroline-COOH_reductase"/>
</dbReference>
<evidence type="ECO:0000256" key="3">
    <source>
        <dbReference type="ARBA" id="ARBA00023002"/>
    </source>
</evidence>
<keyword evidence="3" id="KW-0560">Oxidoreductase</keyword>
<protein>
    <submittedName>
        <fullName evidence="6">Unannotated protein</fullName>
    </submittedName>
</protein>
<dbReference type="Pfam" id="PF14748">
    <property type="entry name" value="P5CR_dimer"/>
    <property type="match status" value="1"/>
</dbReference>
<evidence type="ECO:0000259" key="4">
    <source>
        <dbReference type="Pfam" id="PF03807"/>
    </source>
</evidence>
<dbReference type="PANTHER" id="PTHR11645:SF0">
    <property type="entry name" value="PYRROLINE-5-CARBOXYLATE REDUCTASE 3"/>
    <property type="match status" value="1"/>
</dbReference>
<dbReference type="PIRSF" id="PIRSF000193">
    <property type="entry name" value="Pyrrol-5-carb_rd"/>
    <property type="match status" value="1"/>
</dbReference>